<keyword evidence="3" id="KW-1185">Reference proteome</keyword>
<name>A0A5C3PT63_9APHY</name>
<evidence type="ECO:0000313" key="3">
    <source>
        <dbReference type="Proteomes" id="UP000308197"/>
    </source>
</evidence>
<reference evidence="2 3" key="1">
    <citation type="journal article" date="2019" name="Nat. Ecol. Evol.">
        <title>Megaphylogeny resolves global patterns of mushroom evolution.</title>
        <authorList>
            <person name="Varga T."/>
            <person name="Krizsan K."/>
            <person name="Foldi C."/>
            <person name="Dima B."/>
            <person name="Sanchez-Garcia M."/>
            <person name="Sanchez-Ramirez S."/>
            <person name="Szollosi G.J."/>
            <person name="Szarkandi J.G."/>
            <person name="Papp V."/>
            <person name="Albert L."/>
            <person name="Andreopoulos W."/>
            <person name="Angelini C."/>
            <person name="Antonin V."/>
            <person name="Barry K.W."/>
            <person name="Bougher N.L."/>
            <person name="Buchanan P."/>
            <person name="Buyck B."/>
            <person name="Bense V."/>
            <person name="Catcheside P."/>
            <person name="Chovatia M."/>
            <person name="Cooper J."/>
            <person name="Damon W."/>
            <person name="Desjardin D."/>
            <person name="Finy P."/>
            <person name="Geml J."/>
            <person name="Haridas S."/>
            <person name="Hughes K."/>
            <person name="Justo A."/>
            <person name="Karasinski D."/>
            <person name="Kautmanova I."/>
            <person name="Kiss B."/>
            <person name="Kocsube S."/>
            <person name="Kotiranta H."/>
            <person name="LaButti K.M."/>
            <person name="Lechner B.E."/>
            <person name="Liimatainen K."/>
            <person name="Lipzen A."/>
            <person name="Lukacs Z."/>
            <person name="Mihaltcheva S."/>
            <person name="Morgado L.N."/>
            <person name="Niskanen T."/>
            <person name="Noordeloos M.E."/>
            <person name="Ohm R.A."/>
            <person name="Ortiz-Santana B."/>
            <person name="Ovrebo C."/>
            <person name="Racz N."/>
            <person name="Riley R."/>
            <person name="Savchenko A."/>
            <person name="Shiryaev A."/>
            <person name="Soop K."/>
            <person name="Spirin V."/>
            <person name="Szebenyi C."/>
            <person name="Tomsovsky M."/>
            <person name="Tulloss R.E."/>
            <person name="Uehling J."/>
            <person name="Grigoriev I.V."/>
            <person name="Vagvolgyi C."/>
            <person name="Papp T."/>
            <person name="Martin F.M."/>
            <person name="Miettinen O."/>
            <person name="Hibbett D.S."/>
            <person name="Nagy L.G."/>
        </authorList>
    </citation>
    <scope>NUCLEOTIDE SEQUENCE [LARGE SCALE GENOMIC DNA]</scope>
    <source>
        <strain evidence="2 3">HHB13444</strain>
    </source>
</reference>
<organism evidence="2 3">
    <name type="scientific">Polyporus arcularius HHB13444</name>
    <dbReference type="NCBI Taxonomy" id="1314778"/>
    <lineage>
        <taxon>Eukaryota</taxon>
        <taxon>Fungi</taxon>
        <taxon>Dikarya</taxon>
        <taxon>Basidiomycota</taxon>
        <taxon>Agaricomycotina</taxon>
        <taxon>Agaricomycetes</taxon>
        <taxon>Polyporales</taxon>
        <taxon>Polyporaceae</taxon>
        <taxon>Polyporus</taxon>
    </lineage>
</organism>
<dbReference type="InParanoid" id="A0A5C3PT63"/>
<dbReference type="Proteomes" id="UP000308197">
    <property type="component" value="Unassembled WGS sequence"/>
</dbReference>
<evidence type="ECO:0000313" key="2">
    <source>
        <dbReference type="EMBL" id="TFK92984.1"/>
    </source>
</evidence>
<dbReference type="EMBL" id="ML210989">
    <property type="protein sequence ID" value="TFK92984.1"/>
    <property type="molecule type" value="Genomic_DNA"/>
</dbReference>
<proteinExistence type="predicted"/>
<sequence length="125" mass="13019">MEGLGVGEPPFCQCVALAANGLRGQLQGSSLKCLRCPQSHRAQAQFRARLSAPSPICFACPLPPPPTTPRTSPATAPQTSTRSSTARRTSRTPSHPPRTGVSPPPPTCSSTPIPNSLPPTARAQT</sequence>
<accession>A0A5C3PT63</accession>
<protein>
    <submittedName>
        <fullName evidence="2">Uncharacterized protein</fullName>
    </submittedName>
</protein>
<dbReference type="AlphaFoldDB" id="A0A5C3PT63"/>
<feature type="compositionally biased region" description="Low complexity" evidence="1">
    <location>
        <begin position="69"/>
        <end position="101"/>
    </location>
</feature>
<gene>
    <name evidence="2" type="ORF">K466DRAFT_176641</name>
</gene>
<evidence type="ECO:0000256" key="1">
    <source>
        <dbReference type="SAM" id="MobiDB-lite"/>
    </source>
</evidence>
<feature type="region of interest" description="Disordered" evidence="1">
    <location>
        <begin position="60"/>
        <end position="125"/>
    </location>
</feature>